<organism evidence="4 5">
    <name type="scientific">Clostridium diolis</name>
    <dbReference type="NCBI Taxonomy" id="223919"/>
    <lineage>
        <taxon>Bacteria</taxon>
        <taxon>Bacillati</taxon>
        <taxon>Bacillota</taxon>
        <taxon>Clostridia</taxon>
        <taxon>Eubacteriales</taxon>
        <taxon>Clostridiaceae</taxon>
        <taxon>Clostridium</taxon>
    </lineage>
</organism>
<gene>
    <name evidence="4" type="ORF">CDIOL_39190</name>
</gene>
<evidence type="ECO:0000256" key="2">
    <source>
        <dbReference type="ARBA" id="ARBA00022723"/>
    </source>
</evidence>
<dbReference type="FunFam" id="3.90.850.10:FF:000002">
    <property type="entry name" value="2-hydroxyhepta-2,4-diene-1,7-dioate isomerase"/>
    <property type="match status" value="1"/>
</dbReference>
<dbReference type="InterPro" id="IPR036663">
    <property type="entry name" value="Fumarylacetoacetase_C_sf"/>
</dbReference>
<dbReference type="SUPFAM" id="SSF56529">
    <property type="entry name" value="FAH"/>
    <property type="match status" value="1"/>
</dbReference>
<dbReference type="Proteomes" id="UP000325212">
    <property type="component" value="Unassembled WGS sequence"/>
</dbReference>
<evidence type="ECO:0000256" key="1">
    <source>
        <dbReference type="ARBA" id="ARBA00010211"/>
    </source>
</evidence>
<dbReference type="PANTHER" id="PTHR42796:SF4">
    <property type="entry name" value="FUMARYLACETOACETATE HYDROLASE DOMAIN-CONTAINING PROTEIN 2A"/>
    <property type="match status" value="1"/>
</dbReference>
<sequence length="286" mass="31865">MKFINYKINNEILLGIKTSRGIVDVKKLANNNTNIPTTIEELIKSGENKLKLLSNLLEISTPTIEEENIEYAPCVLSPEKILCVGGNYKEHGKECKLELPIYPLIFSKFNNSLAANKQIIQLPKNAEKFDYEAELVIIIGKEAFNVAKDEALSYVFGYTIGNDLSARDLQLRTSQWLLGKTCNNFAPIGPYLVTADEIDANNLEIRCEVNEKVCQLGNTKNMIFDCATIVSYISQFMTLKPGDLIFTGTPSGVIAGRPKDKQNWLKSGDRVVISIENLGTLINILN</sequence>
<dbReference type="GO" id="GO:0016853">
    <property type="term" value="F:isomerase activity"/>
    <property type="evidence" value="ECO:0007669"/>
    <property type="project" value="UniProtKB-ARBA"/>
</dbReference>
<dbReference type="InterPro" id="IPR051121">
    <property type="entry name" value="FAH"/>
</dbReference>
<dbReference type="Pfam" id="PF01557">
    <property type="entry name" value="FAA_hydrolase"/>
    <property type="match status" value="1"/>
</dbReference>
<name>A0AAV3W7E3_9CLOT</name>
<keyword evidence="5" id="KW-1185">Reference proteome</keyword>
<comment type="caution">
    <text evidence="4">The sequence shown here is derived from an EMBL/GenBank/DDBJ whole genome shotgun (WGS) entry which is preliminary data.</text>
</comment>
<dbReference type="GO" id="GO:0046872">
    <property type="term" value="F:metal ion binding"/>
    <property type="evidence" value="ECO:0007669"/>
    <property type="project" value="UniProtKB-KW"/>
</dbReference>
<evidence type="ECO:0000313" key="5">
    <source>
        <dbReference type="Proteomes" id="UP000325212"/>
    </source>
</evidence>
<evidence type="ECO:0000313" key="4">
    <source>
        <dbReference type="EMBL" id="GEA32996.1"/>
    </source>
</evidence>
<keyword evidence="2" id="KW-0479">Metal-binding</keyword>
<dbReference type="GO" id="GO:0019752">
    <property type="term" value="P:carboxylic acid metabolic process"/>
    <property type="evidence" value="ECO:0007669"/>
    <property type="project" value="UniProtKB-ARBA"/>
</dbReference>
<reference evidence="4 5" key="1">
    <citation type="submission" date="2019-06" db="EMBL/GenBank/DDBJ databases">
        <title>Draft genome sequence of Clostridium diolis DSM 15410.</title>
        <authorList>
            <person name="Kobayashi H."/>
            <person name="Tanizawa Y."/>
            <person name="Tohno M."/>
        </authorList>
    </citation>
    <scope>NUCLEOTIDE SEQUENCE [LARGE SCALE GENOMIC DNA]</scope>
    <source>
        <strain evidence="4 5">DSM 15410</strain>
    </source>
</reference>
<feature type="domain" description="Fumarylacetoacetase-like C-terminal" evidence="3">
    <location>
        <begin position="80"/>
        <end position="283"/>
    </location>
</feature>
<proteinExistence type="inferred from homology"/>
<dbReference type="EMBL" id="BJLA01000017">
    <property type="protein sequence ID" value="GEA32996.1"/>
    <property type="molecule type" value="Genomic_DNA"/>
</dbReference>
<evidence type="ECO:0000259" key="3">
    <source>
        <dbReference type="Pfam" id="PF01557"/>
    </source>
</evidence>
<dbReference type="InterPro" id="IPR011234">
    <property type="entry name" value="Fumarylacetoacetase-like_C"/>
</dbReference>
<protein>
    <recommendedName>
        <fullName evidence="3">Fumarylacetoacetase-like C-terminal domain-containing protein</fullName>
    </recommendedName>
</protein>
<dbReference type="AlphaFoldDB" id="A0AAV3W7E3"/>
<comment type="similarity">
    <text evidence="1">Belongs to the FAH family.</text>
</comment>
<dbReference type="PANTHER" id="PTHR42796">
    <property type="entry name" value="FUMARYLACETOACETATE HYDROLASE DOMAIN-CONTAINING PROTEIN 2A-RELATED"/>
    <property type="match status" value="1"/>
</dbReference>
<accession>A0AAV3W7E3</accession>
<dbReference type="RefSeq" id="WP_039771668.1">
    <property type="nucleotide sequence ID" value="NZ_BJLA01000017.1"/>
</dbReference>
<dbReference type="Gene3D" id="3.90.850.10">
    <property type="entry name" value="Fumarylacetoacetase-like, C-terminal domain"/>
    <property type="match status" value="1"/>
</dbReference>